<feature type="signal peptide" evidence="1">
    <location>
        <begin position="1"/>
        <end position="28"/>
    </location>
</feature>
<keyword evidence="1" id="KW-0732">Signal</keyword>
<evidence type="ECO:0000313" key="3">
    <source>
        <dbReference type="EMBL" id="MEI5986338.1"/>
    </source>
</evidence>
<accession>A0ABU8I9U5</accession>
<evidence type="ECO:0000259" key="2">
    <source>
        <dbReference type="Pfam" id="PF18962"/>
    </source>
</evidence>
<evidence type="ECO:0000256" key="1">
    <source>
        <dbReference type="SAM" id="SignalP"/>
    </source>
</evidence>
<dbReference type="RefSeq" id="WP_134776234.1">
    <property type="nucleotide sequence ID" value="NZ_JAYLLN010000054.1"/>
</dbReference>
<keyword evidence="4" id="KW-1185">Reference proteome</keyword>
<dbReference type="EMBL" id="JAYLLN010000054">
    <property type="protein sequence ID" value="MEI5986338.1"/>
    <property type="molecule type" value="Genomic_DNA"/>
</dbReference>
<dbReference type="Gene3D" id="2.60.40.4070">
    <property type="match status" value="1"/>
</dbReference>
<dbReference type="Proteomes" id="UP001363035">
    <property type="component" value="Unassembled WGS sequence"/>
</dbReference>
<dbReference type="InterPro" id="IPR026444">
    <property type="entry name" value="Secre_tail"/>
</dbReference>
<evidence type="ECO:0000313" key="4">
    <source>
        <dbReference type="Proteomes" id="UP001363035"/>
    </source>
</evidence>
<reference evidence="3 4" key="1">
    <citation type="submission" date="2024-01" db="EMBL/GenBank/DDBJ databases">
        <title>Sphingobacterium tenebrionis sp. nov., a novel endophyte isolated from tenebrio molitor intestines.</title>
        <authorList>
            <person name="Zhang C."/>
        </authorList>
    </citation>
    <scope>NUCLEOTIDE SEQUENCE [LARGE SCALE GENOMIC DNA]</scope>
    <source>
        <strain evidence="3 4">PU5-4</strain>
    </source>
</reference>
<sequence>MKLELRKISRYALLNIVLLGAVFSYAQASHSSVDTAGTRSNKVAMVASKSRNVAKVNLLAEQSDKLINDVKVLYNPIAGEVTVNFKLNKSNTVVIKIMDALGNEVLNLHNSSLEAGQQSLSFDVNQKLFEGFYFVRVSSGTESVVKRFTVR</sequence>
<feature type="domain" description="Secretion system C-terminal sorting" evidence="2">
    <location>
        <begin position="75"/>
        <end position="150"/>
    </location>
</feature>
<gene>
    <name evidence="3" type="ORF">VJ786_15650</name>
</gene>
<organism evidence="3 4">
    <name type="scientific">Sphingobacterium tenebrionis</name>
    <dbReference type="NCBI Taxonomy" id="3111775"/>
    <lineage>
        <taxon>Bacteria</taxon>
        <taxon>Pseudomonadati</taxon>
        <taxon>Bacteroidota</taxon>
        <taxon>Sphingobacteriia</taxon>
        <taxon>Sphingobacteriales</taxon>
        <taxon>Sphingobacteriaceae</taxon>
        <taxon>Sphingobacterium</taxon>
    </lineage>
</organism>
<comment type="caution">
    <text evidence="3">The sequence shown here is derived from an EMBL/GenBank/DDBJ whole genome shotgun (WGS) entry which is preliminary data.</text>
</comment>
<protein>
    <submittedName>
        <fullName evidence="3">T9SS type A sorting domain-containing protein</fullName>
    </submittedName>
</protein>
<dbReference type="NCBIfam" id="TIGR04183">
    <property type="entry name" value="Por_Secre_tail"/>
    <property type="match status" value="1"/>
</dbReference>
<dbReference type="Pfam" id="PF18962">
    <property type="entry name" value="Por_Secre_tail"/>
    <property type="match status" value="1"/>
</dbReference>
<name>A0ABU8I9U5_9SPHI</name>
<feature type="chain" id="PRO_5046591634" evidence="1">
    <location>
        <begin position="29"/>
        <end position="151"/>
    </location>
</feature>
<proteinExistence type="predicted"/>